<name>A0AAD1ZFB1_9LAMI</name>
<organism evidence="1 2">
    <name type="scientific">Fraxinus pennsylvanica</name>
    <dbReference type="NCBI Taxonomy" id="56036"/>
    <lineage>
        <taxon>Eukaryota</taxon>
        <taxon>Viridiplantae</taxon>
        <taxon>Streptophyta</taxon>
        <taxon>Embryophyta</taxon>
        <taxon>Tracheophyta</taxon>
        <taxon>Spermatophyta</taxon>
        <taxon>Magnoliopsida</taxon>
        <taxon>eudicotyledons</taxon>
        <taxon>Gunneridae</taxon>
        <taxon>Pentapetalae</taxon>
        <taxon>asterids</taxon>
        <taxon>lamiids</taxon>
        <taxon>Lamiales</taxon>
        <taxon>Oleaceae</taxon>
        <taxon>Oleeae</taxon>
        <taxon>Fraxinus</taxon>
    </lineage>
</organism>
<reference evidence="1" key="1">
    <citation type="submission" date="2023-05" db="EMBL/GenBank/DDBJ databases">
        <authorList>
            <person name="Huff M."/>
        </authorList>
    </citation>
    <scope>NUCLEOTIDE SEQUENCE</scope>
</reference>
<sequence length="120" mass="13449">MKGIVLHFIDIYLKPVALWKKIETRNSTIKSLDPSEPAILAPDALPPSRLRRSRGLIVRFGSLTPVVRRNLTLGLEQSWAERSDRDWKVIGVCCKAAAVAIANSVDEEGKDRDRERGNLD</sequence>
<dbReference type="Proteomes" id="UP000834106">
    <property type="component" value="Chromosome 9"/>
</dbReference>
<proteinExistence type="predicted"/>
<accession>A0AAD1ZFB1</accession>
<protein>
    <submittedName>
        <fullName evidence="1">Uncharacterized protein</fullName>
    </submittedName>
</protein>
<keyword evidence="2" id="KW-1185">Reference proteome</keyword>
<evidence type="ECO:0000313" key="1">
    <source>
        <dbReference type="EMBL" id="CAI9768515.1"/>
    </source>
</evidence>
<evidence type="ECO:0000313" key="2">
    <source>
        <dbReference type="Proteomes" id="UP000834106"/>
    </source>
</evidence>
<gene>
    <name evidence="1" type="ORF">FPE_LOCUS15945</name>
</gene>
<dbReference type="AlphaFoldDB" id="A0AAD1ZFB1"/>
<dbReference type="EMBL" id="OU503044">
    <property type="protein sequence ID" value="CAI9768515.1"/>
    <property type="molecule type" value="Genomic_DNA"/>
</dbReference>